<name>A0A0E9U490_ANGAN</name>
<evidence type="ECO:0000313" key="1">
    <source>
        <dbReference type="EMBL" id="JAH59985.1"/>
    </source>
</evidence>
<accession>A0A0E9U490</accession>
<proteinExistence type="predicted"/>
<protein>
    <submittedName>
        <fullName evidence="1">Uncharacterized protein</fullName>
    </submittedName>
</protein>
<sequence>MEFGFMFVKMPDET</sequence>
<reference evidence="1" key="2">
    <citation type="journal article" date="2015" name="Fish Shellfish Immunol.">
        <title>Early steps in the European eel (Anguilla anguilla)-Vibrio vulnificus interaction in the gills: Role of the RtxA13 toxin.</title>
        <authorList>
            <person name="Callol A."/>
            <person name="Pajuelo D."/>
            <person name="Ebbesson L."/>
            <person name="Teles M."/>
            <person name="MacKenzie S."/>
            <person name="Amaro C."/>
        </authorList>
    </citation>
    <scope>NUCLEOTIDE SEQUENCE</scope>
</reference>
<dbReference type="EMBL" id="GBXM01048592">
    <property type="protein sequence ID" value="JAH59985.1"/>
    <property type="molecule type" value="Transcribed_RNA"/>
</dbReference>
<organism evidence="1">
    <name type="scientific">Anguilla anguilla</name>
    <name type="common">European freshwater eel</name>
    <name type="synonym">Muraena anguilla</name>
    <dbReference type="NCBI Taxonomy" id="7936"/>
    <lineage>
        <taxon>Eukaryota</taxon>
        <taxon>Metazoa</taxon>
        <taxon>Chordata</taxon>
        <taxon>Craniata</taxon>
        <taxon>Vertebrata</taxon>
        <taxon>Euteleostomi</taxon>
        <taxon>Actinopterygii</taxon>
        <taxon>Neopterygii</taxon>
        <taxon>Teleostei</taxon>
        <taxon>Anguilliformes</taxon>
        <taxon>Anguillidae</taxon>
        <taxon>Anguilla</taxon>
    </lineage>
</organism>
<reference evidence="1" key="1">
    <citation type="submission" date="2014-11" db="EMBL/GenBank/DDBJ databases">
        <authorList>
            <person name="Amaro Gonzalez C."/>
        </authorList>
    </citation>
    <scope>NUCLEOTIDE SEQUENCE</scope>
</reference>